<organism evidence="2 3">
    <name type="scientific">Methylomonas denitrificans</name>
    <dbReference type="NCBI Taxonomy" id="1538553"/>
    <lineage>
        <taxon>Bacteria</taxon>
        <taxon>Pseudomonadati</taxon>
        <taxon>Pseudomonadota</taxon>
        <taxon>Gammaproteobacteria</taxon>
        <taxon>Methylococcales</taxon>
        <taxon>Methylococcaceae</taxon>
        <taxon>Methylomonas</taxon>
    </lineage>
</organism>
<evidence type="ECO:0000256" key="1">
    <source>
        <dbReference type="SAM" id="MobiDB-lite"/>
    </source>
</evidence>
<accession>A0A126T479</accession>
<keyword evidence="3" id="KW-1185">Reference proteome</keyword>
<sequence length="85" mass="9583">MRLNEIVSAEQQLALWRLINGSVWQALNRHANTERTAKLNPIAVKPSPLPKPKQQTSSSHKAPQPFNKPPRSKRKLAAIKPQSTR</sequence>
<evidence type="ECO:0000313" key="2">
    <source>
        <dbReference type="EMBL" id="AMK76889.1"/>
    </source>
</evidence>
<dbReference type="Proteomes" id="UP000030512">
    <property type="component" value="Chromosome"/>
</dbReference>
<dbReference type="KEGG" id="mdn:JT25_010380"/>
<dbReference type="EMBL" id="CP014476">
    <property type="protein sequence ID" value="AMK76889.1"/>
    <property type="molecule type" value="Genomic_DNA"/>
</dbReference>
<reference evidence="2 3" key="1">
    <citation type="journal article" date="2015" name="Environ. Microbiol.">
        <title>Methane oxidation coupled to nitrate reduction under hypoxia by the Gammaproteobacterium Methylomonas denitrificans, sp. nov. type strain FJG1.</title>
        <authorList>
            <person name="Kits K.D."/>
            <person name="Klotz M.G."/>
            <person name="Stein L.Y."/>
        </authorList>
    </citation>
    <scope>NUCLEOTIDE SEQUENCE [LARGE SCALE GENOMIC DNA]</scope>
    <source>
        <strain evidence="2 3">FJG1</strain>
    </source>
</reference>
<protein>
    <submittedName>
        <fullName evidence="2">Uncharacterized protein</fullName>
    </submittedName>
</protein>
<evidence type="ECO:0000313" key="3">
    <source>
        <dbReference type="Proteomes" id="UP000030512"/>
    </source>
</evidence>
<dbReference type="AlphaFoldDB" id="A0A126T479"/>
<proteinExistence type="predicted"/>
<gene>
    <name evidence="2" type="ORF">JT25_010380</name>
</gene>
<name>A0A126T479_9GAMM</name>
<feature type="region of interest" description="Disordered" evidence="1">
    <location>
        <begin position="36"/>
        <end position="85"/>
    </location>
</feature>